<accession>A0A371HR19</accession>
<keyword evidence="1" id="KW-0175">Coiled coil</keyword>
<feature type="region of interest" description="Disordered" evidence="2">
    <location>
        <begin position="171"/>
        <end position="200"/>
    </location>
</feature>
<evidence type="ECO:0000256" key="2">
    <source>
        <dbReference type="SAM" id="MobiDB-lite"/>
    </source>
</evidence>
<feature type="region of interest" description="Disordered" evidence="2">
    <location>
        <begin position="224"/>
        <end position="292"/>
    </location>
</feature>
<feature type="non-terminal residue" evidence="4">
    <location>
        <position position="1"/>
    </location>
</feature>
<gene>
    <name evidence="4" type="primary">PTST</name>
    <name evidence="4" type="ORF">CR513_10968</name>
</gene>
<sequence length="551" mass="60717">GIVRCFIGGLTCSTTFLVLSISLLLSRPVTVRRNAPTMHFLTAPSPSLLSPPLTPSVFPSLYFSSGSTGRVRFAVLNEPASVLDSLWKGNCYKSLCCSCSGFLRRCKDWDVEFSSLESQILEFMQSSDNPEAFPTKEELVAAGRVDLVNAIVKEGGWLSFGWGLDDGSGEIRGFEDTSEDNATRASGVSSSRTDESVEIKADESGIDGILNRLEKQRNSSLGLGFIEKGDGISSTNNEDKDEDESDHRTTTDGIAAGLQNSSRASSLSPTSSHLSGSQIKHDQHESQLGTENLRNSPKLEWRSWIIQRTGFLDADFEDAEIVPYETQKGGIGDSSGQPDILNGREFPSEPINRETGLYSLDGNANHHDIKSRIQHLESELSSALHLLRSSTDKVTMQTVSESSSDYIAKLSDAWEFQENEIMNAHDRLRSIRAKLAVLEGKMALAIMNAHKVVEEKQKKINKAQKALQMLKTTCVVWPNNASEVFLSGSFDGWSTKRKMEKLSSGMFSVSLQLYPGRYEMKFIVDGEWKIDPLRPAVTNNGHENNLLIVSD</sequence>
<dbReference type="PROSITE" id="PS00455">
    <property type="entry name" value="AMP_BINDING"/>
    <property type="match status" value="1"/>
</dbReference>
<feature type="compositionally biased region" description="Low complexity" evidence="2">
    <location>
        <begin position="261"/>
        <end position="277"/>
    </location>
</feature>
<keyword evidence="5" id="KW-1185">Reference proteome</keyword>
<dbReference type="PANTHER" id="PTHR47434:SF1">
    <property type="entry name" value="PROTEIN PTST HOMOLOG 2, CHLOROPLASTIC"/>
    <property type="match status" value="1"/>
</dbReference>
<dbReference type="SUPFAM" id="SSF81296">
    <property type="entry name" value="E set domains"/>
    <property type="match status" value="1"/>
</dbReference>
<dbReference type="Proteomes" id="UP000257109">
    <property type="component" value="Unassembled WGS sequence"/>
</dbReference>
<reference evidence="4" key="1">
    <citation type="submission" date="2018-05" db="EMBL/GenBank/DDBJ databases">
        <title>Draft genome of Mucuna pruriens seed.</title>
        <authorList>
            <person name="Nnadi N.E."/>
            <person name="Vos R."/>
            <person name="Hasami M.H."/>
            <person name="Devisetty U.K."/>
            <person name="Aguiy J.C."/>
        </authorList>
    </citation>
    <scope>NUCLEOTIDE SEQUENCE [LARGE SCALE GENOMIC DNA]</scope>
    <source>
        <strain evidence="4">JCA_2017</strain>
    </source>
</reference>
<dbReference type="InterPro" id="IPR014756">
    <property type="entry name" value="Ig_E-set"/>
</dbReference>
<evidence type="ECO:0000256" key="1">
    <source>
        <dbReference type="SAM" id="Coils"/>
    </source>
</evidence>
<feature type="coiled-coil region" evidence="1">
    <location>
        <begin position="446"/>
        <end position="473"/>
    </location>
</feature>
<dbReference type="OrthoDB" id="531008at2759"/>
<evidence type="ECO:0000259" key="3">
    <source>
        <dbReference type="Pfam" id="PF16561"/>
    </source>
</evidence>
<dbReference type="InterPro" id="IPR013783">
    <property type="entry name" value="Ig-like_fold"/>
</dbReference>
<evidence type="ECO:0000313" key="5">
    <source>
        <dbReference type="Proteomes" id="UP000257109"/>
    </source>
</evidence>
<dbReference type="InterPro" id="IPR032640">
    <property type="entry name" value="AMPK1_CBM"/>
</dbReference>
<dbReference type="CDD" id="cd02859">
    <property type="entry name" value="E_set_AMPKbeta_like_N"/>
    <property type="match status" value="1"/>
</dbReference>
<organism evidence="4 5">
    <name type="scientific">Mucuna pruriens</name>
    <name type="common">Velvet bean</name>
    <name type="synonym">Dolichos pruriens</name>
    <dbReference type="NCBI Taxonomy" id="157652"/>
    <lineage>
        <taxon>Eukaryota</taxon>
        <taxon>Viridiplantae</taxon>
        <taxon>Streptophyta</taxon>
        <taxon>Embryophyta</taxon>
        <taxon>Tracheophyta</taxon>
        <taxon>Spermatophyta</taxon>
        <taxon>Magnoliopsida</taxon>
        <taxon>eudicotyledons</taxon>
        <taxon>Gunneridae</taxon>
        <taxon>Pentapetalae</taxon>
        <taxon>rosids</taxon>
        <taxon>fabids</taxon>
        <taxon>Fabales</taxon>
        <taxon>Fabaceae</taxon>
        <taxon>Papilionoideae</taxon>
        <taxon>50 kb inversion clade</taxon>
        <taxon>NPAAA clade</taxon>
        <taxon>indigoferoid/millettioid clade</taxon>
        <taxon>Phaseoleae</taxon>
        <taxon>Mucuna</taxon>
    </lineage>
</organism>
<protein>
    <submittedName>
        <fullName evidence="4">Protein PTST, chloroplastic</fullName>
    </submittedName>
</protein>
<dbReference type="GO" id="GO:0009507">
    <property type="term" value="C:chloroplast"/>
    <property type="evidence" value="ECO:0007669"/>
    <property type="project" value="UniProtKB-ARBA"/>
</dbReference>
<dbReference type="Pfam" id="PF16561">
    <property type="entry name" value="AMPK1_CBM"/>
    <property type="match status" value="1"/>
</dbReference>
<feature type="domain" description="AMP-activated protein kinase glycogen-binding" evidence="3">
    <location>
        <begin position="473"/>
        <end position="550"/>
    </location>
</feature>
<dbReference type="PANTHER" id="PTHR47434">
    <property type="entry name" value="PROTEIN PTST HOMOLOG 3, CHLOROPLASTIC"/>
    <property type="match status" value="1"/>
</dbReference>
<dbReference type="STRING" id="157652.A0A371HR19"/>
<evidence type="ECO:0000313" key="4">
    <source>
        <dbReference type="EMBL" id="RDY05217.1"/>
    </source>
</evidence>
<dbReference type="EMBL" id="QJKJ01001925">
    <property type="protein sequence ID" value="RDY05217.1"/>
    <property type="molecule type" value="Genomic_DNA"/>
</dbReference>
<proteinExistence type="predicted"/>
<dbReference type="Gene3D" id="2.60.40.10">
    <property type="entry name" value="Immunoglobulins"/>
    <property type="match status" value="1"/>
</dbReference>
<comment type="caution">
    <text evidence="4">The sequence shown here is derived from an EMBL/GenBank/DDBJ whole genome shotgun (WGS) entry which is preliminary data.</text>
</comment>
<name>A0A371HR19_MUCPR</name>
<dbReference type="InterPro" id="IPR020845">
    <property type="entry name" value="AMP-binding_CS"/>
</dbReference>
<dbReference type="AlphaFoldDB" id="A0A371HR19"/>